<dbReference type="GO" id="GO:0009311">
    <property type="term" value="P:oligosaccharide metabolic process"/>
    <property type="evidence" value="ECO:0007669"/>
    <property type="project" value="TreeGrafter"/>
</dbReference>
<evidence type="ECO:0000256" key="3">
    <source>
        <dbReference type="ARBA" id="ARBA00022676"/>
    </source>
</evidence>
<keyword evidence="3" id="KW-0328">Glycosyltransferase</keyword>
<keyword evidence="12" id="KW-1185">Reference proteome</keyword>
<evidence type="ECO:0000313" key="12">
    <source>
        <dbReference type="Proteomes" id="UP001152320"/>
    </source>
</evidence>
<evidence type="ECO:0000256" key="8">
    <source>
        <dbReference type="ARBA" id="ARBA00023034"/>
    </source>
</evidence>
<comment type="similarity">
    <text evidence="2">Belongs to the glycosyltransferase 29 family.</text>
</comment>
<dbReference type="Proteomes" id="UP001152320">
    <property type="component" value="Chromosome 7"/>
</dbReference>
<keyword evidence="6" id="KW-0735">Signal-anchor</keyword>
<dbReference type="InterPro" id="IPR038578">
    <property type="entry name" value="GT29-like_sf"/>
</dbReference>
<dbReference type="OrthoDB" id="10264956at2759"/>
<comment type="subcellular location">
    <subcellularLocation>
        <location evidence="1">Golgi apparatus membrane</location>
        <topology evidence="1">Single-pass type II membrane protein</topology>
    </subcellularLocation>
</comment>
<dbReference type="Gene3D" id="3.90.1480.20">
    <property type="entry name" value="Glycosyl transferase family 29"/>
    <property type="match status" value="1"/>
</dbReference>
<dbReference type="GO" id="GO:0006491">
    <property type="term" value="P:N-glycan processing"/>
    <property type="evidence" value="ECO:0007669"/>
    <property type="project" value="TreeGrafter"/>
</dbReference>
<proteinExistence type="inferred from homology"/>
<evidence type="ECO:0000256" key="9">
    <source>
        <dbReference type="ARBA" id="ARBA00023136"/>
    </source>
</evidence>
<dbReference type="EMBL" id="JAIZAY010000007">
    <property type="protein sequence ID" value="KAJ8038869.1"/>
    <property type="molecule type" value="Genomic_DNA"/>
</dbReference>
<dbReference type="InterPro" id="IPR050943">
    <property type="entry name" value="Glycosyltr_29_Sialyltrsf"/>
</dbReference>
<evidence type="ECO:0000256" key="6">
    <source>
        <dbReference type="ARBA" id="ARBA00022968"/>
    </source>
</evidence>
<evidence type="ECO:0000256" key="7">
    <source>
        <dbReference type="ARBA" id="ARBA00022989"/>
    </source>
</evidence>
<accession>A0A9Q1C6A9</accession>
<sequence>MCDQIHLFGFWPFDFVIDHHGSKFTPYHYYNNITKSSYHVFTKEFHSLLSLHLQGVLRLHPHKCADTPT</sequence>
<evidence type="ECO:0000256" key="10">
    <source>
        <dbReference type="ARBA" id="ARBA00023180"/>
    </source>
</evidence>
<evidence type="ECO:0000256" key="4">
    <source>
        <dbReference type="ARBA" id="ARBA00022679"/>
    </source>
</evidence>
<dbReference type="AlphaFoldDB" id="A0A9Q1C6A9"/>
<evidence type="ECO:0000256" key="5">
    <source>
        <dbReference type="ARBA" id="ARBA00022692"/>
    </source>
</evidence>
<comment type="caution">
    <text evidence="11">The sequence shown here is derived from an EMBL/GenBank/DDBJ whole genome shotgun (WGS) entry which is preliminary data.</text>
</comment>
<reference evidence="11" key="1">
    <citation type="submission" date="2021-10" db="EMBL/GenBank/DDBJ databases">
        <title>Tropical sea cucumber genome reveals ecological adaptation and Cuvierian tubules defense mechanism.</title>
        <authorList>
            <person name="Chen T."/>
        </authorList>
    </citation>
    <scope>NUCLEOTIDE SEQUENCE</scope>
    <source>
        <strain evidence="11">Nanhai2018</strain>
        <tissue evidence="11">Muscle</tissue>
    </source>
</reference>
<organism evidence="11 12">
    <name type="scientific">Holothuria leucospilota</name>
    <name type="common">Black long sea cucumber</name>
    <name type="synonym">Mertensiothuria leucospilota</name>
    <dbReference type="NCBI Taxonomy" id="206669"/>
    <lineage>
        <taxon>Eukaryota</taxon>
        <taxon>Metazoa</taxon>
        <taxon>Echinodermata</taxon>
        <taxon>Eleutherozoa</taxon>
        <taxon>Echinozoa</taxon>
        <taxon>Holothuroidea</taxon>
        <taxon>Aspidochirotacea</taxon>
        <taxon>Aspidochirotida</taxon>
        <taxon>Holothuriidae</taxon>
        <taxon>Holothuria</taxon>
    </lineage>
</organism>
<keyword evidence="7" id="KW-1133">Transmembrane helix</keyword>
<keyword evidence="10" id="KW-0325">Glycoprotein</keyword>
<dbReference type="Pfam" id="PF00777">
    <property type="entry name" value="Glyco_transf_29"/>
    <property type="match status" value="1"/>
</dbReference>
<keyword evidence="8" id="KW-0333">Golgi apparatus</keyword>
<name>A0A9Q1C6A9_HOLLE</name>
<dbReference type="PANTHER" id="PTHR11987">
    <property type="entry name" value="ALPHA-2,8-SIALYLTRANSFERASE"/>
    <property type="match status" value="1"/>
</dbReference>
<evidence type="ECO:0000313" key="11">
    <source>
        <dbReference type="EMBL" id="KAJ8038869.1"/>
    </source>
</evidence>
<evidence type="ECO:0000256" key="2">
    <source>
        <dbReference type="ARBA" id="ARBA00006003"/>
    </source>
</evidence>
<keyword evidence="5" id="KW-0812">Transmembrane</keyword>
<dbReference type="GO" id="GO:0000139">
    <property type="term" value="C:Golgi membrane"/>
    <property type="evidence" value="ECO:0007669"/>
    <property type="project" value="UniProtKB-SubCell"/>
</dbReference>
<evidence type="ECO:0000256" key="1">
    <source>
        <dbReference type="ARBA" id="ARBA00004323"/>
    </source>
</evidence>
<gene>
    <name evidence="11" type="ORF">HOLleu_16424</name>
</gene>
<dbReference type="InterPro" id="IPR001675">
    <property type="entry name" value="Glyco_trans_29"/>
</dbReference>
<protein>
    <submittedName>
        <fullName evidence="11">Alpha-2,8-sialyltransferase 8F</fullName>
    </submittedName>
</protein>
<dbReference type="PANTHER" id="PTHR11987:SF36">
    <property type="entry name" value="SIA-ALPHA-2,3-GAL-BETA-1,4-GLCNAC-R:ALPHA 2,8-SIALYLTRANSFERASE"/>
    <property type="match status" value="1"/>
</dbReference>
<dbReference type="GO" id="GO:0003828">
    <property type="term" value="F:alpha-N-acetylneuraminate alpha-2,8-sialyltransferase activity"/>
    <property type="evidence" value="ECO:0007669"/>
    <property type="project" value="TreeGrafter"/>
</dbReference>
<keyword evidence="9" id="KW-0472">Membrane</keyword>
<keyword evidence="4" id="KW-0808">Transferase</keyword>